<evidence type="ECO:0000256" key="6">
    <source>
        <dbReference type="ARBA" id="ARBA00022968"/>
    </source>
</evidence>
<evidence type="ECO:0000256" key="7">
    <source>
        <dbReference type="ARBA" id="ARBA00022989"/>
    </source>
</evidence>
<dbReference type="EC" id="2.4.1.-" evidence="10"/>
<dbReference type="Pfam" id="PF01762">
    <property type="entry name" value="Galactosyl_T"/>
    <property type="match status" value="1"/>
</dbReference>
<reference evidence="12 13" key="1">
    <citation type="journal article" date="2021" name="Elife">
        <title>Chloroplast acquisition without the gene transfer in kleptoplastic sea slugs, Plakobranchus ocellatus.</title>
        <authorList>
            <person name="Maeda T."/>
            <person name="Takahashi S."/>
            <person name="Yoshida T."/>
            <person name="Shimamura S."/>
            <person name="Takaki Y."/>
            <person name="Nagai Y."/>
            <person name="Toyoda A."/>
            <person name="Suzuki Y."/>
            <person name="Arimoto A."/>
            <person name="Ishii H."/>
            <person name="Satoh N."/>
            <person name="Nishiyama T."/>
            <person name="Hasebe M."/>
            <person name="Maruyama T."/>
            <person name="Minagawa J."/>
            <person name="Obokata J."/>
            <person name="Shigenobu S."/>
        </authorList>
    </citation>
    <scope>NUCLEOTIDE SEQUENCE [LARGE SCALE GENOMIC DNA]</scope>
</reference>
<dbReference type="EMBL" id="BMAT01011004">
    <property type="protein sequence ID" value="GFR64871.1"/>
    <property type="molecule type" value="Genomic_DNA"/>
</dbReference>
<evidence type="ECO:0000313" key="13">
    <source>
        <dbReference type="Proteomes" id="UP000762676"/>
    </source>
</evidence>
<keyword evidence="13" id="KW-1185">Reference proteome</keyword>
<protein>
    <recommendedName>
        <fullName evidence="10">Hexosyltransferase</fullName>
        <ecNumber evidence="10">2.4.1.-</ecNumber>
    </recommendedName>
</protein>
<comment type="similarity">
    <text evidence="2 10">Belongs to the glycosyltransferase 31 family.</text>
</comment>
<evidence type="ECO:0000256" key="5">
    <source>
        <dbReference type="ARBA" id="ARBA00022692"/>
    </source>
</evidence>
<keyword evidence="7 10" id="KW-1133">Transmembrane helix</keyword>
<dbReference type="PANTHER" id="PTHR11214:SF3">
    <property type="entry name" value="BETA-1,3-GALACTOSYLTRANSFERASE 6"/>
    <property type="match status" value="1"/>
</dbReference>
<feature type="transmembrane region" description="Helical" evidence="10">
    <location>
        <begin position="21"/>
        <end position="42"/>
    </location>
</feature>
<keyword evidence="9 10" id="KW-0472">Membrane</keyword>
<feature type="compositionally biased region" description="Basic and acidic residues" evidence="11">
    <location>
        <begin position="108"/>
        <end position="119"/>
    </location>
</feature>
<evidence type="ECO:0000256" key="2">
    <source>
        <dbReference type="ARBA" id="ARBA00008661"/>
    </source>
</evidence>
<dbReference type="Proteomes" id="UP000762676">
    <property type="component" value="Unassembled WGS sequence"/>
</dbReference>
<evidence type="ECO:0000256" key="8">
    <source>
        <dbReference type="ARBA" id="ARBA00023034"/>
    </source>
</evidence>
<dbReference type="PANTHER" id="PTHR11214">
    <property type="entry name" value="BETA-1,3-N-ACETYLGLUCOSAMINYLTRANSFERASE"/>
    <property type="match status" value="1"/>
</dbReference>
<keyword evidence="4" id="KW-0808">Transferase</keyword>
<dbReference type="InterPro" id="IPR002659">
    <property type="entry name" value="Glyco_trans_31"/>
</dbReference>
<dbReference type="Gene3D" id="3.90.550.50">
    <property type="match status" value="1"/>
</dbReference>
<feature type="compositionally biased region" description="Polar residues" evidence="11">
    <location>
        <begin position="97"/>
        <end position="107"/>
    </location>
</feature>
<evidence type="ECO:0000256" key="10">
    <source>
        <dbReference type="RuleBase" id="RU363063"/>
    </source>
</evidence>
<name>A0AAV4EWH6_9GAST</name>
<comment type="caution">
    <text evidence="12">The sequence shown here is derived from an EMBL/GenBank/DDBJ whole genome shotgun (WGS) entry which is preliminary data.</text>
</comment>
<dbReference type="GO" id="GO:0016758">
    <property type="term" value="F:hexosyltransferase activity"/>
    <property type="evidence" value="ECO:0007669"/>
    <property type="project" value="InterPro"/>
</dbReference>
<dbReference type="GO" id="GO:0000139">
    <property type="term" value="C:Golgi membrane"/>
    <property type="evidence" value="ECO:0007669"/>
    <property type="project" value="UniProtKB-SubCell"/>
</dbReference>
<dbReference type="AlphaFoldDB" id="A0AAV4EWH6"/>
<feature type="region of interest" description="Disordered" evidence="11">
    <location>
        <begin position="70"/>
        <end position="131"/>
    </location>
</feature>
<keyword evidence="5 10" id="KW-0812">Transmembrane</keyword>
<evidence type="ECO:0000256" key="11">
    <source>
        <dbReference type="SAM" id="MobiDB-lite"/>
    </source>
</evidence>
<keyword evidence="6 10" id="KW-0735">Signal-anchor</keyword>
<comment type="subcellular location">
    <subcellularLocation>
        <location evidence="1 10">Golgi apparatus membrane</location>
        <topology evidence="1 10">Single-pass type II membrane protein</topology>
    </subcellularLocation>
</comment>
<evidence type="ECO:0000256" key="3">
    <source>
        <dbReference type="ARBA" id="ARBA00022676"/>
    </source>
</evidence>
<evidence type="ECO:0000256" key="1">
    <source>
        <dbReference type="ARBA" id="ARBA00004323"/>
    </source>
</evidence>
<evidence type="ECO:0000256" key="9">
    <source>
        <dbReference type="ARBA" id="ARBA00023136"/>
    </source>
</evidence>
<evidence type="ECO:0000313" key="12">
    <source>
        <dbReference type="EMBL" id="GFR64871.1"/>
    </source>
</evidence>
<organism evidence="12 13">
    <name type="scientific">Elysia marginata</name>
    <dbReference type="NCBI Taxonomy" id="1093978"/>
    <lineage>
        <taxon>Eukaryota</taxon>
        <taxon>Metazoa</taxon>
        <taxon>Spiralia</taxon>
        <taxon>Lophotrochozoa</taxon>
        <taxon>Mollusca</taxon>
        <taxon>Gastropoda</taxon>
        <taxon>Heterobranchia</taxon>
        <taxon>Euthyneura</taxon>
        <taxon>Panpulmonata</taxon>
        <taxon>Sacoglossa</taxon>
        <taxon>Placobranchoidea</taxon>
        <taxon>Plakobranchidae</taxon>
        <taxon>Elysia</taxon>
    </lineage>
</organism>
<keyword evidence="8 10" id="KW-0333">Golgi apparatus</keyword>
<accession>A0AAV4EWH6</accession>
<proteinExistence type="inferred from homology"/>
<dbReference type="GO" id="GO:0006493">
    <property type="term" value="P:protein O-linked glycosylation"/>
    <property type="evidence" value="ECO:0007669"/>
    <property type="project" value="TreeGrafter"/>
</dbReference>
<sequence>MRVSVSPRCLVQCPGRVLRPLKLLLTILVVIFIMACLSGQGGDSNIDAEVSMTQVDRKLLVTPRSLLIRGRHGNRHGDADKPQDNNGRAEYGKLDKGNQNAQNSVLQENREQDAGDKGHGQHPSKTGVRLPPLSDTIFTNITTLGWTRAVVATLPEENYLTNNKSVFLLNMSVENTFDYDLIIKASHTCPQEKKVFLLILIPSVPEDFEKRKAIRRTWLGVGERDLWPRVTLGGITIRHVFLLGLRHNIDLKRLQVEADQHEDIVLAGFLDSYRNLTTKVLVGLQWAGRYCPQAELVLKVDQDTLINMPLMAGLLANVRQRARESSGAADFVLGLAHGRPVVRRQGKWAVAESSYPLAKFPLYMYGHTYAISAPGATSRLLGAARHVPLLAPEDAFITGVLAKTAGVTRLTSRAFTVCCRRLISRCEVVWNQRAAFTGLDTIALLDSMWADIASGQCDPKIHFKPVKVRNNTVLKTNHTR</sequence>
<gene>
    <name evidence="12" type="ORF">ElyMa_005517000</name>
</gene>
<evidence type="ECO:0000256" key="4">
    <source>
        <dbReference type="ARBA" id="ARBA00022679"/>
    </source>
</evidence>
<keyword evidence="3 10" id="KW-0328">Glycosyltransferase</keyword>